<evidence type="ECO:0000256" key="1">
    <source>
        <dbReference type="SAM" id="Phobius"/>
    </source>
</evidence>
<gene>
    <name evidence="2" type="ORF">S06H3_38787</name>
</gene>
<feature type="non-terminal residue" evidence="2">
    <location>
        <position position="153"/>
    </location>
</feature>
<keyword evidence="1" id="KW-0472">Membrane</keyword>
<evidence type="ECO:0008006" key="3">
    <source>
        <dbReference type="Google" id="ProtNLM"/>
    </source>
</evidence>
<dbReference type="EMBL" id="BARV01023667">
    <property type="protein sequence ID" value="GAI39386.1"/>
    <property type="molecule type" value="Genomic_DNA"/>
</dbReference>
<feature type="transmembrane region" description="Helical" evidence="1">
    <location>
        <begin position="49"/>
        <end position="70"/>
    </location>
</feature>
<feature type="transmembrane region" description="Helical" evidence="1">
    <location>
        <begin position="77"/>
        <end position="94"/>
    </location>
</feature>
<dbReference type="AlphaFoldDB" id="X1PAA3"/>
<dbReference type="GO" id="GO:0005886">
    <property type="term" value="C:plasma membrane"/>
    <property type="evidence" value="ECO:0007669"/>
    <property type="project" value="UniProtKB-SubCell"/>
</dbReference>
<dbReference type="GO" id="GO:0140359">
    <property type="term" value="F:ABC-type transporter activity"/>
    <property type="evidence" value="ECO:0007669"/>
    <property type="project" value="InterPro"/>
</dbReference>
<reference evidence="2" key="1">
    <citation type="journal article" date="2014" name="Front. Microbiol.">
        <title>High frequency of phylogenetically diverse reductive dehalogenase-homologous genes in deep subseafloor sedimentary metagenomes.</title>
        <authorList>
            <person name="Kawai M."/>
            <person name="Futagami T."/>
            <person name="Toyoda A."/>
            <person name="Takaki Y."/>
            <person name="Nishi S."/>
            <person name="Hori S."/>
            <person name="Arai W."/>
            <person name="Tsubouchi T."/>
            <person name="Morono Y."/>
            <person name="Uchiyama I."/>
            <person name="Ito T."/>
            <person name="Fujiyama A."/>
            <person name="Inagaki F."/>
            <person name="Takami H."/>
        </authorList>
    </citation>
    <scope>NUCLEOTIDE SEQUENCE</scope>
    <source>
        <strain evidence="2">Expedition CK06-06</strain>
    </source>
</reference>
<accession>X1PAA3</accession>
<organism evidence="2">
    <name type="scientific">marine sediment metagenome</name>
    <dbReference type="NCBI Taxonomy" id="412755"/>
    <lineage>
        <taxon>unclassified sequences</taxon>
        <taxon>metagenomes</taxon>
        <taxon>ecological metagenomes</taxon>
    </lineage>
</organism>
<name>X1PAA3_9ZZZZ</name>
<evidence type="ECO:0000313" key="2">
    <source>
        <dbReference type="EMBL" id="GAI39386.1"/>
    </source>
</evidence>
<keyword evidence="1" id="KW-1133">Transmembrane helix</keyword>
<protein>
    <recommendedName>
        <fullName evidence="3">ABC-2 type transporter domain-containing protein</fullName>
    </recommendedName>
</protein>
<proteinExistence type="predicted"/>
<feature type="transmembrane region" description="Helical" evidence="1">
    <location>
        <begin position="130"/>
        <end position="151"/>
    </location>
</feature>
<comment type="caution">
    <text evidence="2">The sequence shown here is derived from an EMBL/GenBank/DDBJ whole genome shotgun (WGS) entry which is preliminary data.</text>
</comment>
<sequence>MLTSPLTIIQLVLGKFLAAFALFLTMVIPTVSFSFFIFQYGNPDLGPILTSYAGIIFYGSAIISVGLLISSLTENQIIAGALTFGAFLFLWIVGRLGETTVTIWGKLANYMSITAHFENFAMGIVDSRDVVFYLSLTFIGLFLTCQAIHSLRW</sequence>
<feature type="transmembrane region" description="Helical" evidence="1">
    <location>
        <begin position="12"/>
        <end position="37"/>
    </location>
</feature>
<keyword evidence="1" id="KW-0812">Transmembrane</keyword>